<feature type="region of interest" description="Disordered" evidence="1">
    <location>
        <begin position="146"/>
        <end position="190"/>
    </location>
</feature>
<proteinExistence type="predicted"/>
<feature type="compositionally biased region" description="Basic residues" evidence="1">
    <location>
        <begin position="167"/>
        <end position="182"/>
    </location>
</feature>
<reference evidence="2" key="1">
    <citation type="submission" date="2014-01" db="EMBL/GenBank/DDBJ databases">
        <authorList>
            <person name="Brown-Elliot B."/>
            <person name="Wallace R."/>
            <person name="Lenaerts A."/>
            <person name="Ordway D."/>
            <person name="DeGroote M.A."/>
            <person name="Parker T."/>
            <person name="Sizemore C."/>
            <person name="Tallon L.J."/>
            <person name="Sadzewicz L.K."/>
            <person name="Sengamalay N."/>
            <person name="Fraser C.M."/>
            <person name="Hine E."/>
            <person name="Shefchek K.A."/>
            <person name="Das S.P."/>
            <person name="Tettelin H."/>
        </authorList>
    </citation>
    <scope>NUCLEOTIDE SEQUENCE [LARGE SCALE GENOMIC DNA]</scope>
    <source>
        <strain evidence="2">4042</strain>
    </source>
</reference>
<sequence length="190" mass="20067">MMADTLVERVTGRAADVAEPVAVNLVISDETLLGGADAAARIDGYGRSRRAWRATWLAPRLPMPGRGQRCAGSTGIRAPGLSGDGVAGAPLPNGLAAFISLRDQRCRTPYCDARSDTATTRCRTAAADRPTSPTGSVRVSAAITSRNRLAGGSPRAWMKPVGTQHNSPHRRGCITTRRHHRNPGPDGHGQ</sequence>
<organism evidence="2">
    <name type="scientific">Mycobacterium xenopi 4042</name>
    <dbReference type="NCBI Taxonomy" id="1299334"/>
    <lineage>
        <taxon>Bacteria</taxon>
        <taxon>Bacillati</taxon>
        <taxon>Actinomycetota</taxon>
        <taxon>Actinomycetes</taxon>
        <taxon>Mycobacteriales</taxon>
        <taxon>Mycobacteriaceae</taxon>
        <taxon>Mycobacterium</taxon>
    </lineage>
</organism>
<evidence type="ECO:0000313" key="2">
    <source>
        <dbReference type="EMBL" id="EUA20448.1"/>
    </source>
</evidence>
<dbReference type="EMBL" id="JAOB01000071">
    <property type="protein sequence ID" value="EUA20448.1"/>
    <property type="molecule type" value="Genomic_DNA"/>
</dbReference>
<dbReference type="AlphaFoldDB" id="X7ZP37"/>
<comment type="caution">
    <text evidence="2">The sequence shown here is derived from an EMBL/GenBank/DDBJ whole genome shotgun (WGS) entry which is preliminary data.</text>
</comment>
<accession>X7ZP37</accession>
<gene>
    <name evidence="2" type="ORF">I553_10153</name>
</gene>
<evidence type="ECO:0000256" key="1">
    <source>
        <dbReference type="SAM" id="MobiDB-lite"/>
    </source>
</evidence>
<protein>
    <submittedName>
        <fullName evidence="2">Putative hNH nuclease</fullName>
    </submittedName>
</protein>
<dbReference type="PATRIC" id="fig|1299334.3.peg.7860"/>
<name>X7ZP37_MYCXE</name>